<dbReference type="PROSITE" id="PS51898">
    <property type="entry name" value="TYR_RECOMBINASE"/>
    <property type="match status" value="1"/>
</dbReference>
<dbReference type="Pfam" id="PF00589">
    <property type="entry name" value="Phage_integrase"/>
    <property type="match status" value="1"/>
</dbReference>
<keyword evidence="5" id="KW-1185">Reference proteome</keyword>
<name>A0A2G5TRC9_9PELO</name>
<keyword evidence="1" id="KW-0233">DNA recombination</keyword>
<dbReference type="InterPro" id="IPR002104">
    <property type="entry name" value="Integrase_catalytic"/>
</dbReference>
<dbReference type="InterPro" id="IPR011010">
    <property type="entry name" value="DNA_brk_join_enz"/>
</dbReference>
<dbReference type="GO" id="GO:0006310">
    <property type="term" value="P:DNA recombination"/>
    <property type="evidence" value="ECO:0007669"/>
    <property type="project" value="UniProtKB-KW"/>
</dbReference>
<dbReference type="Proteomes" id="UP000230233">
    <property type="component" value="Chromosome V"/>
</dbReference>
<protein>
    <recommendedName>
        <fullName evidence="3">Tyr recombinase domain-containing protein</fullName>
    </recommendedName>
</protein>
<dbReference type="PANTHER" id="PTHR33435:SF3">
    <property type="entry name" value="PROTEIN CBG21870"/>
    <property type="match status" value="1"/>
</dbReference>
<dbReference type="SUPFAM" id="SSF56349">
    <property type="entry name" value="DNA breaking-rejoining enzymes"/>
    <property type="match status" value="1"/>
</dbReference>
<dbReference type="Pfam" id="PF01827">
    <property type="entry name" value="FTH"/>
    <property type="match status" value="1"/>
</dbReference>
<feature type="region of interest" description="Disordered" evidence="2">
    <location>
        <begin position="598"/>
        <end position="639"/>
    </location>
</feature>
<feature type="domain" description="Tyr recombinase" evidence="3">
    <location>
        <begin position="432"/>
        <end position="619"/>
    </location>
</feature>
<organism evidence="4 5">
    <name type="scientific">Caenorhabditis nigoni</name>
    <dbReference type="NCBI Taxonomy" id="1611254"/>
    <lineage>
        <taxon>Eukaryota</taxon>
        <taxon>Metazoa</taxon>
        <taxon>Ecdysozoa</taxon>
        <taxon>Nematoda</taxon>
        <taxon>Chromadorea</taxon>
        <taxon>Rhabditida</taxon>
        <taxon>Rhabditina</taxon>
        <taxon>Rhabditomorpha</taxon>
        <taxon>Rhabditoidea</taxon>
        <taxon>Rhabditidae</taxon>
        <taxon>Peloderinae</taxon>
        <taxon>Caenorhabditis</taxon>
    </lineage>
</organism>
<evidence type="ECO:0000313" key="5">
    <source>
        <dbReference type="Proteomes" id="UP000230233"/>
    </source>
</evidence>
<dbReference type="InterPro" id="IPR002900">
    <property type="entry name" value="DUF38/FTH_CAE_spp"/>
</dbReference>
<dbReference type="GO" id="GO:0015074">
    <property type="term" value="P:DNA integration"/>
    <property type="evidence" value="ECO:0007669"/>
    <property type="project" value="InterPro"/>
</dbReference>
<evidence type="ECO:0000256" key="1">
    <source>
        <dbReference type="ARBA" id="ARBA00023172"/>
    </source>
</evidence>
<dbReference type="InterPro" id="IPR013762">
    <property type="entry name" value="Integrase-like_cat_sf"/>
</dbReference>
<comment type="caution">
    <text evidence="4">The sequence shown here is derived from an EMBL/GenBank/DDBJ whole genome shotgun (WGS) entry which is preliminary data.</text>
</comment>
<dbReference type="OrthoDB" id="5864171at2759"/>
<dbReference type="EMBL" id="PDUG01000005">
    <property type="protein sequence ID" value="PIC29556.1"/>
    <property type="molecule type" value="Genomic_DNA"/>
</dbReference>
<dbReference type="GO" id="GO:0003677">
    <property type="term" value="F:DNA binding"/>
    <property type="evidence" value="ECO:0007669"/>
    <property type="project" value="InterPro"/>
</dbReference>
<dbReference type="STRING" id="1611254.A0A2G5TRC9"/>
<dbReference type="PANTHER" id="PTHR33435">
    <property type="entry name" value="PROTEIN CBG21870-RELATED"/>
    <property type="match status" value="1"/>
</dbReference>
<sequence>MPPPGLHSLILYDNFEWKTAQKSHENLQTICVLTKIPAVSLEEFETKFYGILKENYQRKLDFRNLAEIDNLKLCIISDVLAGKSIGKSYKDMLETFGADNIDMSDLKKQLVLRRVSNSLKTVVEQGNLFTKELSIDFQQNFICVDDIHFSASYSAEWDVDYEEMPLKYAMMILKNTKLQLNRLHIVSSSSTDPVFIDFLKNLSHKISTKELYLNVDCPETTHLFLTCMKPEFLDILTLKTGNIDEIVKLDYFLDFPVFSIKLSNLTEEHLMNLREGLSKSQKFKDCYISTENPIRLELIENVFSLSSGPEFSEGPRQAFLKEITENARNRNSDDIVQTLMTALSSAKAASTMKAYGQENEQRRRWILERGLPLNEVSTVMYLAWKSESVGSGSLAKISAAYKMVNNEVSIPGAQCVAELINSKKRAEATTRKQPVCINEPVIVKIMSTLEDAKSEIDVLLVHLSYSALLRASEASNLQWKDVRVKNGLLEVFVAEAKNDQLGKGRTTFVQCKAGSDLDLLLKRWKVRCSLKNPDFIFHNLHNQKPLSPSSISSIVKAKFDAIGVQGSHHALRRGRANDLQAEGFSLDEIQRTGRWRSPAGMSTYLRDNPRAQGIRVEEMESEEEEEGPPSLTREAPVPL</sequence>
<gene>
    <name evidence="4" type="primary">Cnig_chr_V.g21101</name>
    <name evidence="4" type="ORF">B9Z55_021101</name>
</gene>
<evidence type="ECO:0000256" key="2">
    <source>
        <dbReference type="SAM" id="MobiDB-lite"/>
    </source>
</evidence>
<evidence type="ECO:0000259" key="3">
    <source>
        <dbReference type="PROSITE" id="PS51898"/>
    </source>
</evidence>
<dbReference type="Gene3D" id="1.10.443.10">
    <property type="entry name" value="Intergrase catalytic core"/>
    <property type="match status" value="1"/>
</dbReference>
<evidence type="ECO:0000313" key="4">
    <source>
        <dbReference type="EMBL" id="PIC29556.1"/>
    </source>
</evidence>
<reference evidence="5" key="1">
    <citation type="submission" date="2017-10" db="EMBL/GenBank/DDBJ databases">
        <title>Rapid genome shrinkage in a self-fertile nematode reveals novel sperm competition proteins.</title>
        <authorList>
            <person name="Yin D."/>
            <person name="Schwarz E.M."/>
            <person name="Thomas C.G."/>
            <person name="Felde R.L."/>
            <person name="Korf I.F."/>
            <person name="Cutter A.D."/>
            <person name="Schartner C.M."/>
            <person name="Ralston E.J."/>
            <person name="Meyer B.J."/>
            <person name="Haag E.S."/>
        </authorList>
    </citation>
    <scope>NUCLEOTIDE SEQUENCE [LARGE SCALE GENOMIC DNA]</scope>
    <source>
        <strain evidence="5">JU1422</strain>
    </source>
</reference>
<dbReference type="AlphaFoldDB" id="A0A2G5TRC9"/>
<accession>A0A2G5TRC9</accession>
<proteinExistence type="predicted"/>